<dbReference type="EMBL" id="CAUYUJ010016868">
    <property type="protein sequence ID" value="CAK0869616.1"/>
    <property type="molecule type" value="Genomic_DNA"/>
</dbReference>
<evidence type="ECO:0000313" key="3">
    <source>
        <dbReference type="EMBL" id="CAK0869616.1"/>
    </source>
</evidence>
<evidence type="ECO:0000313" key="4">
    <source>
        <dbReference type="Proteomes" id="UP001189429"/>
    </source>
</evidence>
<dbReference type="InterPro" id="IPR050587">
    <property type="entry name" value="GNT1/Glycosyltrans_8"/>
</dbReference>
<organism evidence="3 4">
    <name type="scientific">Prorocentrum cordatum</name>
    <dbReference type="NCBI Taxonomy" id="2364126"/>
    <lineage>
        <taxon>Eukaryota</taxon>
        <taxon>Sar</taxon>
        <taxon>Alveolata</taxon>
        <taxon>Dinophyceae</taxon>
        <taxon>Prorocentrales</taxon>
        <taxon>Prorocentraceae</taxon>
        <taxon>Prorocentrum</taxon>
    </lineage>
</organism>
<comment type="caution">
    <text evidence="3">The sequence shown here is derived from an EMBL/GenBank/DDBJ whole genome shotgun (WGS) entry which is preliminary data.</text>
</comment>
<dbReference type="Proteomes" id="UP001189429">
    <property type="component" value="Unassembled WGS sequence"/>
</dbReference>
<protein>
    <recommendedName>
        <fullName evidence="5">Hexosyltransferase</fullName>
    </recommendedName>
</protein>
<dbReference type="SUPFAM" id="SSF53448">
    <property type="entry name" value="Nucleotide-diphospho-sugar transferases"/>
    <property type="match status" value="1"/>
</dbReference>
<keyword evidence="4" id="KW-1185">Reference proteome</keyword>
<proteinExistence type="predicted"/>
<gene>
    <name evidence="3" type="ORF">PCOR1329_LOCUS55917</name>
</gene>
<feature type="region of interest" description="Disordered" evidence="1">
    <location>
        <begin position="18"/>
        <end position="39"/>
    </location>
</feature>
<accession>A0ABN9VCF9</accession>
<evidence type="ECO:0000256" key="2">
    <source>
        <dbReference type="SAM" id="SignalP"/>
    </source>
</evidence>
<evidence type="ECO:0008006" key="5">
    <source>
        <dbReference type="Google" id="ProtNLM"/>
    </source>
</evidence>
<sequence>MAARALAALLALAAARAEPSDPVVSRPAPAGARPPQAQRIKLSQRDWDQLRTDIVSAPALRGSGGGAEDGYSRYPRGLMTMQFIMNVSREIPIKIEGLSDKELRKSTAIVTHTGKNNMDYIDHAVMLGRALKKFVPEYPLVAIAVEGMFEVNQELLRKAGWHVALVEDWGSEHCNGNCASNFLGRWGDSFEKLNAFRVPFAKALFLDADTYVFSGEIRDVIERSELQ</sequence>
<feature type="signal peptide" evidence="2">
    <location>
        <begin position="1"/>
        <end position="17"/>
    </location>
</feature>
<evidence type="ECO:0000256" key="1">
    <source>
        <dbReference type="SAM" id="MobiDB-lite"/>
    </source>
</evidence>
<name>A0ABN9VCF9_9DINO</name>
<dbReference type="InterPro" id="IPR029044">
    <property type="entry name" value="Nucleotide-diphossugar_trans"/>
</dbReference>
<feature type="chain" id="PRO_5045037057" description="Hexosyltransferase" evidence="2">
    <location>
        <begin position="18"/>
        <end position="227"/>
    </location>
</feature>
<feature type="compositionally biased region" description="Low complexity" evidence="1">
    <location>
        <begin position="26"/>
        <end position="39"/>
    </location>
</feature>
<feature type="non-terminal residue" evidence="3">
    <location>
        <position position="227"/>
    </location>
</feature>
<reference evidence="3" key="1">
    <citation type="submission" date="2023-10" db="EMBL/GenBank/DDBJ databases">
        <authorList>
            <person name="Chen Y."/>
            <person name="Shah S."/>
            <person name="Dougan E. K."/>
            <person name="Thang M."/>
            <person name="Chan C."/>
        </authorList>
    </citation>
    <scope>NUCLEOTIDE SEQUENCE [LARGE SCALE GENOMIC DNA]</scope>
</reference>
<keyword evidence="2" id="KW-0732">Signal</keyword>
<dbReference type="Gene3D" id="3.90.550.10">
    <property type="entry name" value="Spore Coat Polysaccharide Biosynthesis Protein SpsA, Chain A"/>
    <property type="match status" value="1"/>
</dbReference>
<dbReference type="PANTHER" id="PTHR11183">
    <property type="entry name" value="GLYCOGENIN SUBFAMILY MEMBER"/>
    <property type="match status" value="1"/>
</dbReference>